<dbReference type="RefSeq" id="XP_025375036.1">
    <property type="nucleotide sequence ID" value="XM_025522625.1"/>
</dbReference>
<dbReference type="InParanoid" id="A0A316YGU9"/>
<dbReference type="AlphaFoldDB" id="A0A316YGU9"/>
<reference evidence="2 3" key="1">
    <citation type="journal article" date="2018" name="Mol. Biol. Evol.">
        <title>Broad Genomic Sampling Reveals a Smut Pathogenic Ancestry of the Fungal Clade Ustilaginomycotina.</title>
        <authorList>
            <person name="Kijpornyongpan T."/>
            <person name="Mondo S.J."/>
            <person name="Barry K."/>
            <person name="Sandor L."/>
            <person name="Lee J."/>
            <person name="Lipzen A."/>
            <person name="Pangilinan J."/>
            <person name="LaButti K."/>
            <person name="Hainaut M."/>
            <person name="Henrissat B."/>
            <person name="Grigoriev I.V."/>
            <person name="Spatafora J.W."/>
            <person name="Aime M.C."/>
        </authorList>
    </citation>
    <scope>NUCLEOTIDE SEQUENCE [LARGE SCALE GENOMIC DNA]</scope>
    <source>
        <strain evidence="2 3">MCA 4198</strain>
    </source>
</reference>
<evidence type="ECO:0000313" key="3">
    <source>
        <dbReference type="Proteomes" id="UP000245768"/>
    </source>
</evidence>
<dbReference type="InterPro" id="IPR032710">
    <property type="entry name" value="NTF2-like_dom_sf"/>
</dbReference>
<keyword evidence="3" id="KW-1185">Reference proteome</keyword>
<sequence>MPGSKHELHGFDCHPLGGGTIEGTFQAPSLLITATGVVAHHTPSSLSAMPPSNAPASSTSSSRRGVPAEGSDPSVPIDSLPRAFSQNFVLVNNPQGEGGVNCSAGDEKPIVGKYFIQADTLRFVG</sequence>
<dbReference type="OrthoDB" id="25408at2759"/>
<feature type="compositionally biased region" description="Low complexity" evidence="1">
    <location>
        <begin position="43"/>
        <end position="62"/>
    </location>
</feature>
<evidence type="ECO:0000313" key="2">
    <source>
        <dbReference type="EMBL" id="PWN87838.1"/>
    </source>
</evidence>
<dbReference type="EMBL" id="KZ819639">
    <property type="protein sequence ID" value="PWN87838.1"/>
    <property type="molecule type" value="Genomic_DNA"/>
</dbReference>
<name>A0A316YGU9_9BASI</name>
<dbReference type="SUPFAM" id="SSF54427">
    <property type="entry name" value="NTF2-like"/>
    <property type="match status" value="1"/>
</dbReference>
<protein>
    <submittedName>
        <fullName evidence="2">Uncharacterized protein</fullName>
    </submittedName>
</protein>
<feature type="region of interest" description="Disordered" evidence="1">
    <location>
        <begin position="42"/>
        <end position="78"/>
    </location>
</feature>
<proteinExistence type="predicted"/>
<gene>
    <name evidence="2" type="ORF">FA10DRAFT_269122</name>
</gene>
<dbReference type="Proteomes" id="UP000245768">
    <property type="component" value="Unassembled WGS sequence"/>
</dbReference>
<dbReference type="GeneID" id="37044541"/>
<organism evidence="2 3">
    <name type="scientific">Acaromyces ingoldii</name>
    <dbReference type="NCBI Taxonomy" id="215250"/>
    <lineage>
        <taxon>Eukaryota</taxon>
        <taxon>Fungi</taxon>
        <taxon>Dikarya</taxon>
        <taxon>Basidiomycota</taxon>
        <taxon>Ustilaginomycotina</taxon>
        <taxon>Exobasidiomycetes</taxon>
        <taxon>Exobasidiales</taxon>
        <taxon>Cryptobasidiaceae</taxon>
        <taxon>Acaromyces</taxon>
    </lineage>
</organism>
<dbReference type="STRING" id="215250.A0A316YGU9"/>
<accession>A0A316YGU9</accession>
<dbReference type="Gene3D" id="3.10.450.50">
    <property type="match status" value="1"/>
</dbReference>
<evidence type="ECO:0000256" key="1">
    <source>
        <dbReference type="SAM" id="MobiDB-lite"/>
    </source>
</evidence>